<evidence type="ECO:0000313" key="8">
    <source>
        <dbReference type="Proteomes" id="UP000007305"/>
    </source>
</evidence>
<dbReference type="AlphaFoldDB" id="B4FT53"/>
<evidence type="ECO:0000313" key="6">
    <source>
        <dbReference type="EMBL" id="AQK89372.1"/>
    </source>
</evidence>
<dbReference type="InterPro" id="IPR023796">
    <property type="entry name" value="Serpin_dom"/>
</dbReference>
<dbReference type="InterPro" id="IPR042185">
    <property type="entry name" value="Serpin_sf_2"/>
</dbReference>
<protein>
    <submittedName>
        <fullName evidence="6">Serpin-Z1</fullName>
    </submittedName>
</protein>
<dbReference type="CDD" id="cd02043">
    <property type="entry name" value="serpinP_plants"/>
    <property type="match status" value="1"/>
</dbReference>
<dbReference type="EnsemblPlants" id="Zm00001eb333150_T001">
    <property type="protein sequence ID" value="Zm00001eb333150_P001"/>
    <property type="gene ID" value="Zm00001eb333150"/>
</dbReference>
<dbReference type="Proteomes" id="UP000007305">
    <property type="component" value="Chromosome 8"/>
</dbReference>
<dbReference type="PANTHER" id="PTHR11461">
    <property type="entry name" value="SERINE PROTEASE INHIBITOR, SERPIN"/>
    <property type="match status" value="1"/>
</dbReference>
<evidence type="ECO:0000256" key="2">
    <source>
        <dbReference type="RuleBase" id="RU000411"/>
    </source>
</evidence>
<dbReference type="Gene3D" id="3.30.497.10">
    <property type="entry name" value="Antithrombin, subunit I, domain 2"/>
    <property type="match status" value="1"/>
</dbReference>
<gene>
    <name evidence="7" type="primary">LOC100273136</name>
    <name evidence="6" type="ORF">ZEAMMB73_Zm00001d008283</name>
</gene>
<dbReference type="InterPro" id="IPR042178">
    <property type="entry name" value="Serpin_sf_1"/>
</dbReference>
<dbReference type="EMBL" id="BT040291">
    <property type="protein sequence ID" value="ACF85296.1"/>
    <property type="molecule type" value="mRNA"/>
</dbReference>
<dbReference type="PROSITE" id="PS00284">
    <property type="entry name" value="SERPIN"/>
    <property type="match status" value="1"/>
</dbReference>
<evidence type="ECO:0000256" key="3">
    <source>
        <dbReference type="SAM" id="MobiDB-lite"/>
    </source>
</evidence>
<dbReference type="GeneID" id="100273136"/>
<dbReference type="OMA" id="TLMSFQH"/>
<feature type="compositionally biased region" description="Pro residues" evidence="3">
    <location>
        <begin position="47"/>
        <end position="56"/>
    </location>
</feature>
<dbReference type="InterPro" id="IPR023795">
    <property type="entry name" value="Serpin_CS"/>
</dbReference>
<dbReference type="SUPFAM" id="SSF56574">
    <property type="entry name" value="Serpins"/>
    <property type="match status" value="1"/>
</dbReference>
<dbReference type="ExpressionAtlas" id="B4FT53">
    <property type="expression patterns" value="baseline and differential"/>
</dbReference>
<dbReference type="FunCoup" id="B4FT53">
    <property type="interactions" value="307"/>
</dbReference>
<dbReference type="SMR" id="B4FT53"/>
<dbReference type="KEGG" id="zma:100273136"/>
<evidence type="ECO:0000313" key="5">
    <source>
        <dbReference type="EMBL" id="ACF85296.1"/>
    </source>
</evidence>
<sequence length="476" mass="50792">MSTPRRGGQHHGDKRTVTRAASRNSDGHGAGDLSFGSTAGPRFAVAPPRPWAPPPEHAAVFAQPPDDPSTLTMLWGPPGEVPVAGFAAAPEGRPDAFAGSASCLPLARQVGGQQGARNFVVSPLSFHAALALVAAGARGETQRELLRFLDSESLGELHRAAATALVARLSDLPQASFACGVWVDRSRALTPEFMDTAASRYAAVAESVDFLKNSEAARQQVNDFVKGATKGLIGDVLPPGSVDSSTALVLANAIYFKGAWARPFDPSRTIFAPFHLPDGGTVRVPFMTTSGFEDQRQRVAVFPGFKALKLPYKNDDGAQQDAFYMLLLLPDGETLTLNDLYDKVVSSPGFIRKHTPVDEVRVGGFMVPKFKFTFEFEASHDIQKLGVNRAFQRGDFSGMVSGGNGLIISGVYHKATVEVDEAGTVAAAATAEFMFMCARMHPPPVDFVADRPFLFAIVERSGVVLFLGHVVNPLVG</sequence>
<reference evidence="7" key="5">
    <citation type="submission" date="2021-05" db="UniProtKB">
        <authorList>
            <consortium name="EnsemblPlants"/>
        </authorList>
    </citation>
    <scope>IDENTIFICATION</scope>
    <source>
        <strain evidence="7">cv. B73</strain>
    </source>
</reference>
<comment type="similarity">
    <text evidence="1 2">Belongs to the serpin family.</text>
</comment>
<dbReference type="OrthoDB" id="686494at2759"/>
<evidence type="ECO:0000313" key="7">
    <source>
        <dbReference type="EnsemblPlants" id="Zm00001eb333150_P001"/>
    </source>
</evidence>
<evidence type="ECO:0000256" key="1">
    <source>
        <dbReference type="ARBA" id="ARBA00009500"/>
    </source>
</evidence>
<dbReference type="PANTHER" id="PTHR11461:SF203">
    <property type="entry name" value="SERPIN-Z12-RELATED"/>
    <property type="match status" value="1"/>
</dbReference>
<feature type="region of interest" description="Disordered" evidence="3">
    <location>
        <begin position="1"/>
        <end position="65"/>
    </location>
</feature>
<proteinExistence type="evidence at protein level"/>
<keyword evidence="9" id="KW-1267">Proteomics identification</keyword>
<keyword evidence="8" id="KW-1185">Reference proteome</keyword>
<reference evidence="6" key="3">
    <citation type="submission" date="2015-12" db="EMBL/GenBank/DDBJ databases">
        <title>Update maize B73 reference genome by single molecule sequencing technologies.</title>
        <authorList>
            <consortium name="Maize Genome Sequencing Project"/>
            <person name="Ware D."/>
        </authorList>
    </citation>
    <scope>NUCLEOTIDE SEQUENCE</scope>
    <source>
        <tissue evidence="6">Seedling</tissue>
    </source>
</reference>
<name>B4FT53_MAIZE</name>
<evidence type="ECO:0000259" key="4">
    <source>
        <dbReference type="SMART" id="SM00093"/>
    </source>
</evidence>
<feature type="domain" description="Serpin" evidence="4">
    <location>
        <begin position="104"/>
        <end position="473"/>
    </location>
</feature>
<dbReference type="Gene3D" id="2.30.39.10">
    <property type="entry name" value="Alpha-1-antitrypsin, domain 1"/>
    <property type="match status" value="1"/>
</dbReference>
<organism evidence="5">
    <name type="scientific">Zea mays</name>
    <name type="common">Maize</name>
    <dbReference type="NCBI Taxonomy" id="4577"/>
    <lineage>
        <taxon>Eukaryota</taxon>
        <taxon>Viridiplantae</taxon>
        <taxon>Streptophyta</taxon>
        <taxon>Embryophyta</taxon>
        <taxon>Tracheophyta</taxon>
        <taxon>Spermatophyta</taxon>
        <taxon>Magnoliopsida</taxon>
        <taxon>Liliopsida</taxon>
        <taxon>Poales</taxon>
        <taxon>Poaceae</taxon>
        <taxon>PACMAD clade</taxon>
        <taxon>Panicoideae</taxon>
        <taxon>Andropogonodae</taxon>
        <taxon>Andropogoneae</taxon>
        <taxon>Tripsacinae</taxon>
        <taxon>Zea</taxon>
    </lineage>
</organism>
<dbReference type="InterPro" id="IPR000215">
    <property type="entry name" value="Serpin_fam"/>
</dbReference>
<reference evidence="8" key="2">
    <citation type="journal article" date="2009" name="Science">
        <title>The B73 maize genome: complexity, diversity, and dynamics.</title>
        <authorList>
            <person name="Schnable P.S."/>
            <person name="Ware D."/>
            <person name="Fulton R.S."/>
            <person name="Stein J.C."/>
            <person name="Wei F."/>
            <person name="Pasternak S."/>
            <person name="Liang C."/>
            <person name="Zhang J."/>
            <person name="Fulton L."/>
            <person name="Graves T.A."/>
            <person name="Minx P."/>
            <person name="Reily A.D."/>
            <person name="Courtney L."/>
            <person name="Kruchowski S.S."/>
            <person name="Tomlinson C."/>
            <person name="Strong C."/>
            <person name="Delehaunty K."/>
            <person name="Fronick C."/>
            <person name="Courtney B."/>
            <person name="Rock S.M."/>
            <person name="Belter E."/>
            <person name="Du F."/>
            <person name="Kim K."/>
            <person name="Abbott R.M."/>
            <person name="Cotton M."/>
            <person name="Levy A."/>
            <person name="Marchetto P."/>
            <person name="Ochoa K."/>
            <person name="Jackson S.M."/>
            <person name="Gillam B."/>
            <person name="Chen W."/>
            <person name="Yan L."/>
            <person name="Higginbotham J."/>
            <person name="Cardenas M."/>
            <person name="Waligorski J."/>
            <person name="Applebaum E."/>
            <person name="Phelps L."/>
            <person name="Falcone J."/>
            <person name="Kanchi K."/>
            <person name="Thane T."/>
            <person name="Scimone A."/>
            <person name="Thane N."/>
            <person name="Henke J."/>
            <person name="Wang T."/>
            <person name="Ruppert J."/>
            <person name="Shah N."/>
            <person name="Rotter K."/>
            <person name="Hodges J."/>
            <person name="Ingenthron E."/>
            <person name="Cordes M."/>
            <person name="Kohlberg S."/>
            <person name="Sgro J."/>
            <person name="Delgado B."/>
            <person name="Mead K."/>
            <person name="Chinwalla A."/>
            <person name="Leonard S."/>
            <person name="Crouse K."/>
            <person name="Collura K."/>
            <person name="Kudrna D."/>
            <person name="Currie J."/>
            <person name="He R."/>
            <person name="Angelova A."/>
            <person name="Rajasekar S."/>
            <person name="Mueller T."/>
            <person name="Lomeli R."/>
            <person name="Scara G."/>
            <person name="Ko A."/>
            <person name="Delaney K."/>
            <person name="Wissotski M."/>
            <person name="Lopez G."/>
            <person name="Campos D."/>
            <person name="Braidotti M."/>
            <person name="Ashley E."/>
            <person name="Golser W."/>
            <person name="Kim H."/>
            <person name="Lee S."/>
            <person name="Lin J."/>
            <person name="Dujmic Z."/>
            <person name="Kim W."/>
            <person name="Talag J."/>
            <person name="Zuccolo A."/>
            <person name="Fan C."/>
            <person name="Sebastian A."/>
            <person name="Kramer M."/>
            <person name="Spiegel L."/>
            <person name="Nascimento L."/>
            <person name="Zutavern T."/>
            <person name="Miller B."/>
            <person name="Ambroise C."/>
            <person name="Muller S."/>
            <person name="Spooner W."/>
            <person name="Narechania A."/>
            <person name="Ren L."/>
            <person name="Wei S."/>
            <person name="Kumari S."/>
            <person name="Faga B."/>
            <person name="Levy M.J."/>
            <person name="McMahan L."/>
            <person name="Van Buren P."/>
            <person name="Vaughn M.W."/>
            <person name="Ying K."/>
            <person name="Yeh C.-T."/>
            <person name="Emrich S.J."/>
            <person name="Jia Y."/>
            <person name="Kalyanaraman A."/>
            <person name="Hsia A.-P."/>
            <person name="Barbazuk W.B."/>
            <person name="Baucom R.S."/>
            <person name="Brutnell T.P."/>
            <person name="Carpita N.C."/>
            <person name="Chaparro C."/>
            <person name="Chia J.-M."/>
            <person name="Deragon J.-M."/>
            <person name="Estill J.C."/>
            <person name="Fu Y."/>
            <person name="Jeddeloh J.A."/>
            <person name="Han Y."/>
            <person name="Lee H."/>
            <person name="Li P."/>
            <person name="Lisch D.R."/>
            <person name="Liu S."/>
            <person name="Liu Z."/>
            <person name="Nagel D.H."/>
            <person name="McCann M.C."/>
            <person name="SanMiguel P."/>
            <person name="Myers A.M."/>
            <person name="Nettleton D."/>
            <person name="Nguyen J."/>
            <person name="Penning B.W."/>
            <person name="Ponnala L."/>
            <person name="Schneider K.L."/>
            <person name="Schwartz D.C."/>
            <person name="Sharma A."/>
            <person name="Soderlund C."/>
            <person name="Springer N.M."/>
            <person name="Sun Q."/>
            <person name="Wang H."/>
            <person name="Waterman M."/>
            <person name="Westerman R."/>
            <person name="Wolfgruber T.K."/>
            <person name="Yang L."/>
            <person name="Yu Y."/>
            <person name="Zhang L."/>
            <person name="Zhou S."/>
            <person name="Zhu Q."/>
            <person name="Bennetzen J.L."/>
            <person name="Dawe R.K."/>
            <person name="Jiang J."/>
            <person name="Jiang N."/>
            <person name="Presting G.G."/>
            <person name="Wessler S.R."/>
            <person name="Aluru S."/>
            <person name="Martienssen R.A."/>
            <person name="Clifton S.W."/>
            <person name="McCombie W.R."/>
            <person name="Wing R.A."/>
            <person name="Wilson R.K."/>
        </authorList>
    </citation>
    <scope>NUCLEOTIDE SEQUENCE [LARGE SCALE GENOMIC DNA]</scope>
    <source>
        <strain evidence="8">cv. B73</strain>
    </source>
</reference>
<dbReference type="SMART" id="SM00093">
    <property type="entry name" value="SERPIN"/>
    <property type="match status" value="1"/>
</dbReference>
<reference evidence="7" key="4">
    <citation type="submission" date="2019-07" db="EMBL/GenBank/DDBJ databases">
        <authorList>
            <person name="Seetharam A."/>
            <person name="Woodhouse M."/>
            <person name="Cannon E."/>
        </authorList>
    </citation>
    <scope>NUCLEOTIDE SEQUENCE [LARGE SCALE GENOMIC DNA]</scope>
    <source>
        <strain evidence="7">cv. B73</strain>
    </source>
</reference>
<accession>B4FT53</accession>
<dbReference type="InterPro" id="IPR036186">
    <property type="entry name" value="Serpin_sf"/>
</dbReference>
<dbReference type="STRING" id="4577.B4FT53"/>
<dbReference type="Gramene" id="Zm00001eb333150_T001">
    <property type="protein sequence ID" value="Zm00001eb333150_P001"/>
    <property type="gene ID" value="Zm00001eb333150"/>
</dbReference>
<dbReference type="GO" id="GO:0005615">
    <property type="term" value="C:extracellular space"/>
    <property type="evidence" value="ECO:0000318"/>
    <property type="project" value="GO_Central"/>
</dbReference>
<dbReference type="Pfam" id="PF00079">
    <property type="entry name" value="Serpin"/>
    <property type="match status" value="1"/>
</dbReference>
<dbReference type="eggNOG" id="KOG2392">
    <property type="taxonomic scope" value="Eukaryota"/>
</dbReference>
<reference evidence="5" key="1">
    <citation type="journal article" date="2009" name="PLoS Genet.">
        <title>Sequencing, mapping, and analysis of 27,455 maize full-length cDNAs.</title>
        <authorList>
            <person name="Soderlund C."/>
            <person name="Descour A."/>
            <person name="Kudrna D."/>
            <person name="Bomhoff M."/>
            <person name="Boyd L."/>
            <person name="Currie J."/>
            <person name="Angelova A."/>
            <person name="Collura K."/>
            <person name="Wissotski M."/>
            <person name="Ashley E."/>
            <person name="Morrow D."/>
            <person name="Fernandes J."/>
            <person name="Walbot V."/>
            <person name="Yu Y."/>
        </authorList>
    </citation>
    <scope>NUCLEOTIDE SEQUENCE</scope>
    <source>
        <strain evidence="5">B73</strain>
    </source>
</reference>
<evidence type="ECO:0007829" key="9">
    <source>
        <dbReference type="PeptideAtlas" id="B4FT53"/>
    </source>
</evidence>
<dbReference type="GO" id="GO:0004867">
    <property type="term" value="F:serine-type endopeptidase inhibitor activity"/>
    <property type="evidence" value="ECO:0007669"/>
    <property type="project" value="InterPro"/>
</dbReference>
<dbReference type="PaxDb" id="4577-GRMZM5G834837_P01"/>
<dbReference type="HOGENOM" id="CLU_023330_4_0_1"/>
<dbReference type="EMBL" id="CM000784">
    <property type="protein sequence ID" value="AQK89372.1"/>
    <property type="molecule type" value="Genomic_DNA"/>
</dbReference>
<dbReference type="RefSeq" id="NP_001141055.1">
    <property type="nucleotide sequence ID" value="NM_001147583.1"/>
</dbReference>